<evidence type="ECO:0000313" key="3">
    <source>
        <dbReference type="Proteomes" id="UP000521943"/>
    </source>
</evidence>
<dbReference type="OrthoDB" id="10320127at2759"/>
<keyword evidence="3" id="KW-1185">Reference proteome</keyword>
<reference evidence="2 3" key="1">
    <citation type="submission" date="2020-07" db="EMBL/GenBank/DDBJ databases">
        <title>Comparative genomics of pyrophilous fungi reveals a link between fire events and developmental genes.</title>
        <authorList>
            <consortium name="DOE Joint Genome Institute"/>
            <person name="Steindorff A.S."/>
            <person name="Carver A."/>
            <person name="Calhoun S."/>
            <person name="Stillman K."/>
            <person name="Liu H."/>
            <person name="Lipzen A."/>
            <person name="Pangilinan J."/>
            <person name="Labutti K."/>
            <person name="Bruns T.D."/>
            <person name="Grigoriev I.V."/>
        </authorList>
    </citation>
    <scope>NUCLEOTIDE SEQUENCE [LARGE SCALE GENOMIC DNA]</scope>
    <source>
        <strain evidence="2 3">CBS 144469</strain>
    </source>
</reference>
<feature type="region of interest" description="Disordered" evidence="1">
    <location>
        <begin position="1"/>
        <end position="72"/>
    </location>
</feature>
<feature type="compositionally biased region" description="Polar residues" evidence="1">
    <location>
        <begin position="43"/>
        <end position="52"/>
    </location>
</feature>
<feature type="compositionally biased region" description="Basic and acidic residues" evidence="1">
    <location>
        <begin position="61"/>
        <end position="72"/>
    </location>
</feature>
<evidence type="ECO:0000313" key="2">
    <source>
        <dbReference type="EMBL" id="KAF6749960.1"/>
    </source>
</evidence>
<accession>A0A8H6M0M0</accession>
<dbReference type="EMBL" id="JACGCI010000060">
    <property type="protein sequence ID" value="KAF6749960.1"/>
    <property type="molecule type" value="Genomic_DNA"/>
</dbReference>
<protein>
    <submittedName>
        <fullName evidence="2">Uncharacterized protein</fullName>
    </submittedName>
</protein>
<name>A0A8H6M0M0_9AGAR</name>
<sequence>MLAPTSEVSNANVTNMENEGAAPVQQNPEAPVGPAVKVYDDANSYSNGSCHSNPIGDDTVVENHDTSDSTEYDERIEKHFMSGDPEIMKYLFIDYFTQQVTTEQDAKKYYRYLAQLKCRA</sequence>
<evidence type="ECO:0000256" key="1">
    <source>
        <dbReference type="SAM" id="MobiDB-lite"/>
    </source>
</evidence>
<gene>
    <name evidence="2" type="ORF">DFP72DRAFT_1173260</name>
</gene>
<feature type="compositionally biased region" description="Polar residues" evidence="1">
    <location>
        <begin position="1"/>
        <end position="17"/>
    </location>
</feature>
<dbReference type="AlphaFoldDB" id="A0A8H6M0M0"/>
<organism evidence="2 3">
    <name type="scientific">Ephemerocybe angulata</name>
    <dbReference type="NCBI Taxonomy" id="980116"/>
    <lineage>
        <taxon>Eukaryota</taxon>
        <taxon>Fungi</taxon>
        <taxon>Dikarya</taxon>
        <taxon>Basidiomycota</taxon>
        <taxon>Agaricomycotina</taxon>
        <taxon>Agaricomycetes</taxon>
        <taxon>Agaricomycetidae</taxon>
        <taxon>Agaricales</taxon>
        <taxon>Agaricineae</taxon>
        <taxon>Psathyrellaceae</taxon>
        <taxon>Ephemerocybe</taxon>
    </lineage>
</organism>
<comment type="caution">
    <text evidence="2">The sequence shown here is derived from an EMBL/GenBank/DDBJ whole genome shotgun (WGS) entry which is preliminary data.</text>
</comment>
<dbReference type="Proteomes" id="UP000521943">
    <property type="component" value="Unassembled WGS sequence"/>
</dbReference>
<proteinExistence type="predicted"/>